<keyword evidence="2" id="KW-1185">Reference proteome</keyword>
<reference evidence="1" key="1">
    <citation type="submission" date="2021-06" db="EMBL/GenBank/DDBJ databases">
        <authorList>
            <person name="Hodson N. C."/>
            <person name="Mongue J. A."/>
            <person name="Jaron S. K."/>
        </authorList>
    </citation>
    <scope>NUCLEOTIDE SEQUENCE</scope>
</reference>
<comment type="caution">
    <text evidence="1">The sequence shown here is derived from an EMBL/GenBank/DDBJ whole genome shotgun (WGS) entry which is preliminary data.</text>
</comment>
<accession>A0A8J2J1M3</accession>
<feature type="non-terminal residue" evidence="1">
    <location>
        <position position="1"/>
    </location>
</feature>
<organism evidence="1 2">
    <name type="scientific">Allacma fusca</name>
    <dbReference type="NCBI Taxonomy" id="39272"/>
    <lineage>
        <taxon>Eukaryota</taxon>
        <taxon>Metazoa</taxon>
        <taxon>Ecdysozoa</taxon>
        <taxon>Arthropoda</taxon>
        <taxon>Hexapoda</taxon>
        <taxon>Collembola</taxon>
        <taxon>Symphypleona</taxon>
        <taxon>Sminthuridae</taxon>
        <taxon>Allacma</taxon>
    </lineage>
</organism>
<name>A0A8J2J1M3_9HEXA</name>
<dbReference type="EMBL" id="CAJVCH010006490">
    <property type="protein sequence ID" value="CAG7659333.1"/>
    <property type="molecule type" value="Genomic_DNA"/>
</dbReference>
<evidence type="ECO:0000313" key="1">
    <source>
        <dbReference type="EMBL" id="CAG7659333.1"/>
    </source>
</evidence>
<evidence type="ECO:0000313" key="2">
    <source>
        <dbReference type="Proteomes" id="UP000708208"/>
    </source>
</evidence>
<dbReference type="AlphaFoldDB" id="A0A8J2J1M3"/>
<gene>
    <name evidence="1" type="ORF">AFUS01_LOCUS1158</name>
</gene>
<dbReference type="Proteomes" id="UP000708208">
    <property type="component" value="Unassembled WGS sequence"/>
</dbReference>
<sequence length="39" mass="4808">TWQEMKRAEMMKNKQLFWNLKKNINFNLIIINKKLRGSV</sequence>
<protein>
    <submittedName>
        <fullName evidence="1">Uncharacterized protein</fullName>
    </submittedName>
</protein>
<proteinExistence type="predicted"/>